<dbReference type="Gene3D" id="3.40.50.300">
    <property type="entry name" value="P-loop containing nucleotide triphosphate hydrolases"/>
    <property type="match status" value="1"/>
</dbReference>
<keyword evidence="6" id="KW-0067">ATP-binding</keyword>
<evidence type="ECO:0000259" key="9">
    <source>
        <dbReference type="Pfam" id="PF00931"/>
    </source>
</evidence>
<comment type="caution">
    <text evidence="12">The sequence shown here is derived from an EMBL/GenBank/DDBJ whole genome shotgun (WGS) entry which is preliminary data.</text>
</comment>
<dbReference type="PANTHER" id="PTHR36766">
    <property type="entry name" value="PLANT BROAD-SPECTRUM MILDEW RESISTANCE PROTEIN RPW8"/>
    <property type="match status" value="1"/>
</dbReference>
<feature type="signal peptide" evidence="8">
    <location>
        <begin position="1"/>
        <end position="23"/>
    </location>
</feature>
<dbReference type="InterPro" id="IPR027417">
    <property type="entry name" value="P-loop_NTPase"/>
</dbReference>
<dbReference type="SUPFAM" id="SSF52540">
    <property type="entry name" value="P-loop containing nucleoside triphosphate hydrolases"/>
    <property type="match status" value="1"/>
</dbReference>
<dbReference type="EMBL" id="JAUUTY010000002">
    <property type="protein sequence ID" value="KAK1685466.1"/>
    <property type="molecule type" value="Genomic_DNA"/>
</dbReference>
<keyword evidence="5" id="KW-0611">Plant defense</keyword>
<feature type="region of interest" description="Disordered" evidence="7">
    <location>
        <begin position="170"/>
        <end position="226"/>
    </location>
</feature>
<evidence type="ECO:0000313" key="12">
    <source>
        <dbReference type="EMBL" id="KAK1685466.1"/>
    </source>
</evidence>
<accession>A0AAD8TPR0</accession>
<dbReference type="SMART" id="SM00614">
    <property type="entry name" value="ZnF_BED"/>
    <property type="match status" value="1"/>
</dbReference>
<dbReference type="InterPro" id="IPR056789">
    <property type="entry name" value="LRR_R13L1-DRL21"/>
</dbReference>
<dbReference type="Pfam" id="PF18052">
    <property type="entry name" value="Rx_N"/>
    <property type="match status" value="1"/>
</dbReference>
<dbReference type="Gene3D" id="3.80.10.10">
    <property type="entry name" value="Ribonuclease Inhibitor"/>
    <property type="match status" value="4"/>
</dbReference>
<evidence type="ECO:0000256" key="6">
    <source>
        <dbReference type="ARBA" id="ARBA00022840"/>
    </source>
</evidence>
<dbReference type="Gene3D" id="1.20.5.4130">
    <property type="match status" value="1"/>
</dbReference>
<sequence length="1329" mass="148657">MEAAIAWLVQTILATLLIDKLDAWIRQVGLADDVEKLKSEVERVEMVVGGVRGRAAGHRVLARSLARLKELLYDAEDVIDDLDYYRLQQQVLGVTVDDPQGVPAAEPVDGPSTGNSDMPLDDTSSSRAVKKRKKWSKAWENFKVTEEDPNGKPLIATCKHCLTPIKCAAKDGTSGMHNHNKACQKKPGTNDQPPNPSSAGDTTETRTPIVIADSSGRKRRREDEELAQITVPNTYTPWDKAELSNSIQKITSQLQDVRGKVSEVLKLQRSDYASSSNQQLNTASDQHLRTSSLLSRTFYGRRLLLIFDDVWDSMKDCRWDKLLAPFRACQSNGIVVLVTTRSLSVAKRLGTLKPVKLGALEHDDFELLFKSCAIGDGNYEGLSKLNTVGLKIAEKLKGNPLAARLEETGWEYLTDLVNLGFFQQVEQEEEFSPDSQIWYSACGLMHDFAKKVSSSQCATIENGLQYIKMLPTIHHLSIFTGSAYCKDQDGKIPRNKKFEENLRNTIASVSKLRMLVLLGGYDSFFLQLLKDIFRKAKNLRMVQIYATAADFNSLMCSLADPTHLRYLKYESDGFDRPLPLVLIKFFHLQVLDVGSNNDPGVPDGMNNLVSLRHLVAGNGVYSSVANIGSMTSLQELHNFKVQPLSGSFEISQLQSMNELVELRVSQLDNVESWEEAYGAGLRDKVHLAKLHLSWKDALSDEELMPPDDGGPSSEPSMDTAREVLEGLEPHMNLKHLQISGYNGATSPTWLASNISVTSLQTLHLDGCRGWRILPSLKSLPFIRKLTLRNMKEVTEVLVPSLEELVLIRMPKLLRCSSTSVEGLSSVLRALEIKECQELKEFDLFENDDKLETRQRSWMPGLRKLVLRDCPHLEVSKPLPPSTISCELHISGVSILPSMKGLSSEKLYIGNLSEEVVFEYETDVSSDELRILNDQILAFDNLRNLKSMRIAGFRNLNSFSLEGFCHLVSLKSLEISMCRKLFCSDMMSDATLEDLTAANWKAFPCLESLSIEYCGIGEKWLSLLLRHAPDLEELYLEGILPVEKDNLSSGEEDDALTGLAQDGLVYIPLNLTSSLKKITIKHCRHLTFNCSEEGFSGFTSLQELIISWGCAGLLSSFLHKDGNDLTSLKRLVVKRSPCLESLQLHSCTALEELTIKYCGPLIQLEGLQSLGRLRHLAVYGCPGLGPCLEGFSRQGRELFPQLEMLETDDPSILTMSFCNHLTSLRRLKLCTLVLSEEQGRALVLLTSLQELEFYVCCSLLDLPAGLHLLPCLKRLKIIHCWRISRLPETGLPLSLEELEIEYCGKELDDQCRSLATSKLRVKIDGYWYVS</sequence>
<feature type="compositionally biased region" description="Polar residues" evidence="7">
    <location>
        <begin position="112"/>
        <end position="127"/>
    </location>
</feature>
<evidence type="ECO:0000256" key="8">
    <source>
        <dbReference type="SAM" id="SignalP"/>
    </source>
</evidence>
<feature type="compositionally biased region" description="Polar residues" evidence="7">
    <location>
        <begin position="187"/>
        <end position="206"/>
    </location>
</feature>
<feature type="domain" description="Disease resistance N-terminal" evidence="10">
    <location>
        <begin position="13"/>
        <end position="90"/>
    </location>
</feature>
<evidence type="ECO:0000313" key="13">
    <source>
        <dbReference type="Proteomes" id="UP001231189"/>
    </source>
</evidence>
<keyword evidence="13" id="KW-1185">Reference proteome</keyword>
<feature type="region of interest" description="Disordered" evidence="7">
    <location>
        <begin position="97"/>
        <end position="131"/>
    </location>
</feature>
<dbReference type="GO" id="GO:0051707">
    <property type="term" value="P:response to other organism"/>
    <property type="evidence" value="ECO:0007669"/>
    <property type="project" value="UniProtKB-ARBA"/>
</dbReference>
<evidence type="ECO:0000259" key="11">
    <source>
        <dbReference type="Pfam" id="PF25019"/>
    </source>
</evidence>
<dbReference type="GO" id="GO:0043531">
    <property type="term" value="F:ADP binding"/>
    <property type="evidence" value="ECO:0007669"/>
    <property type="project" value="InterPro"/>
</dbReference>
<comment type="similarity">
    <text evidence="1">Belongs to the disease resistance NB-LRR family.</text>
</comment>
<dbReference type="Proteomes" id="UP001231189">
    <property type="component" value="Unassembled WGS sequence"/>
</dbReference>
<evidence type="ECO:0000256" key="1">
    <source>
        <dbReference type="ARBA" id="ARBA00008894"/>
    </source>
</evidence>
<evidence type="ECO:0000256" key="5">
    <source>
        <dbReference type="ARBA" id="ARBA00022821"/>
    </source>
</evidence>
<evidence type="ECO:0008006" key="14">
    <source>
        <dbReference type="Google" id="ProtNLM"/>
    </source>
</evidence>
<name>A0AAD8TPR0_LOLMU</name>
<keyword evidence="4" id="KW-0547">Nucleotide-binding</keyword>
<keyword evidence="2" id="KW-0433">Leucine-rich repeat</keyword>
<dbReference type="Pfam" id="PF25019">
    <property type="entry name" value="LRR_R13L1-DRL21"/>
    <property type="match status" value="1"/>
</dbReference>
<gene>
    <name evidence="12" type="ORF">QYE76_046314</name>
</gene>
<proteinExistence type="inferred from homology"/>
<dbReference type="InterPro" id="IPR032675">
    <property type="entry name" value="LRR_dom_sf"/>
</dbReference>
<evidence type="ECO:0000259" key="10">
    <source>
        <dbReference type="Pfam" id="PF18052"/>
    </source>
</evidence>
<keyword evidence="3" id="KW-0677">Repeat</keyword>
<dbReference type="Pfam" id="PF00931">
    <property type="entry name" value="NB-ARC"/>
    <property type="match status" value="1"/>
</dbReference>
<dbReference type="InterPro" id="IPR041118">
    <property type="entry name" value="Rx_N"/>
</dbReference>
<dbReference type="GO" id="GO:0006952">
    <property type="term" value="P:defense response"/>
    <property type="evidence" value="ECO:0007669"/>
    <property type="project" value="UniProtKB-KW"/>
</dbReference>
<reference evidence="12" key="1">
    <citation type="submission" date="2023-07" db="EMBL/GenBank/DDBJ databases">
        <title>A chromosome-level genome assembly of Lolium multiflorum.</title>
        <authorList>
            <person name="Chen Y."/>
            <person name="Copetti D."/>
            <person name="Kolliker R."/>
            <person name="Studer B."/>
        </authorList>
    </citation>
    <scope>NUCLEOTIDE SEQUENCE</scope>
    <source>
        <strain evidence="12">02402/16</strain>
        <tissue evidence="12">Leaf</tissue>
    </source>
</reference>
<dbReference type="GO" id="GO:0005524">
    <property type="term" value="F:ATP binding"/>
    <property type="evidence" value="ECO:0007669"/>
    <property type="project" value="UniProtKB-KW"/>
</dbReference>
<feature type="domain" description="NB-ARC" evidence="9">
    <location>
        <begin position="277"/>
        <end position="372"/>
    </location>
</feature>
<evidence type="ECO:0000256" key="4">
    <source>
        <dbReference type="ARBA" id="ARBA00022741"/>
    </source>
</evidence>
<evidence type="ECO:0000256" key="3">
    <source>
        <dbReference type="ARBA" id="ARBA00022737"/>
    </source>
</evidence>
<evidence type="ECO:0000256" key="7">
    <source>
        <dbReference type="SAM" id="MobiDB-lite"/>
    </source>
</evidence>
<feature type="domain" description="R13L1/DRL21-like LRR repeat region" evidence="11">
    <location>
        <begin position="650"/>
        <end position="790"/>
    </location>
</feature>
<dbReference type="InterPro" id="IPR002182">
    <property type="entry name" value="NB-ARC"/>
</dbReference>
<evidence type="ECO:0000256" key="2">
    <source>
        <dbReference type="ARBA" id="ARBA00022614"/>
    </source>
</evidence>
<protein>
    <recommendedName>
        <fullName evidence="14">BED-type domain-containing protein</fullName>
    </recommendedName>
</protein>
<dbReference type="SUPFAM" id="SSF52058">
    <property type="entry name" value="L domain-like"/>
    <property type="match status" value="2"/>
</dbReference>
<keyword evidence="8" id="KW-0732">Signal</keyword>
<feature type="chain" id="PRO_5042106611" description="BED-type domain-containing protein" evidence="8">
    <location>
        <begin position="24"/>
        <end position="1329"/>
    </location>
</feature>
<dbReference type="PANTHER" id="PTHR36766:SF64">
    <property type="entry name" value="OS12G0206100 PROTEIN"/>
    <property type="match status" value="1"/>
</dbReference>
<organism evidence="12 13">
    <name type="scientific">Lolium multiflorum</name>
    <name type="common">Italian ryegrass</name>
    <name type="synonym">Lolium perenne subsp. multiflorum</name>
    <dbReference type="NCBI Taxonomy" id="4521"/>
    <lineage>
        <taxon>Eukaryota</taxon>
        <taxon>Viridiplantae</taxon>
        <taxon>Streptophyta</taxon>
        <taxon>Embryophyta</taxon>
        <taxon>Tracheophyta</taxon>
        <taxon>Spermatophyta</taxon>
        <taxon>Magnoliopsida</taxon>
        <taxon>Liliopsida</taxon>
        <taxon>Poales</taxon>
        <taxon>Poaceae</taxon>
        <taxon>BOP clade</taxon>
        <taxon>Pooideae</taxon>
        <taxon>Poodae</taxon>
        <taxon>Poeae</taxon>
        <taxon>Poeae Chloroplast Group 2 (Poeae type)</taxon>
        <taxon>Loliodinae</taxon>
        <taxon>Loliinae</taxon>
        <taxon>Lolium</taxon>
    </lineage>
</organism>